<feature type="domain" description="J" evidence="2">
    <location>
        <begin position="8"/>
        <end position="74"/>
    </location>
</feature>
<dbReference type="OrthoDB" id="10250354at2759"/>
<dbReference type="AlphaFoldDB" id="A0A2J6T9F4"/>
<accession>A0A2J6T9F4</accession>
<evidence type="ECO:0000313" key="4">
    <source>
        <dbReference type="Proteomes" id="UP000235371"/>
    </source>
</evidence>
<proteinExistence type="predicted"/>
<keyword evidence="4" id="KW-1185">Reference proteome</keyword>
<dbReference type="PROSITE" id="PS00636">
    <property type="entry name" value="DNAJ_1"/>
    <property type="match status" value="1"/>
</dbReference>
<keyword evidence="1" id="KW-0175">Coiled coil</keyword>
<dbReference type="InterPro" id="IPR001623">
    <property type="entry name" value="DnaJ_domain"/>
</dbReference>
<dbReference type="SMART" id="SM00271">
    <property type="entry name" value="DnaJ"/>
    <property type="match status" value="1"/>
</dbReference>
<dbReference type="SUPFAM" id="SSF46565">
    <property type="entry name" value="Chaperone J-domain"/>
    <property type="match status" value="1"/>
</dbReference>
<dbReference type="CDD" id="cd06257">
    <property type="entry name" value="DnaJ"/>
    <property type="match status" value="1"/>
</dbReference>
<name>A0A2J6T9F4_9HELO</name>
<feature type="coiled-coil region" evidence="1">
    <location>
        <begin position="161"/>
        <end position="199"/>
    </location>
</feature>
<reference evidence="3 4" key="1">
    <citation type="submission" date="2016-04" db="EMBL/GenBank/DDBJ databases">
        <title>A degradative enzymes factory behind the ericoid mycorrhizal symbiosis.</title>
        <authorList>
            <consortium name="DOE Joint Genome Institute"/>
            <person name="Martino E."/>
            <person name="Morin E."/>
            <person name="Grelet G."/>
            <person name="Kuo A."/>
            <person name="Kohler A."/>
            <person name="Daghino S."/>
            <person name="Barry K."/>
            <person name="Choi C."/>
            <person name="Cichocki N."/>
            <person name="Clum A."/>
            <person name="Copeland A."/>
            <person name="Hainaut M."/>
            <person name="Haridas S."/>
            <person name="Labutti K."/>
            <person name="Lindquist E."/>
            <person name="Lipzen A."/>
            <person name="Khouja H.-R."/>
            <person name="Murat C."/>
            <person name="Ohm R."/>
            <person name="Olson A."/>
            <person name="Spatafora J."/>
            <person name="Veneault-Fourrey C."/>
            <person name="Henrissat B."/>
            <person name="Grigoriev I."/>
            <person name="Martin F."/>
            <person name="Perotto S."/>
        </authorList>
    </citation>
    <scope>NUCLEOTIDE SEQUENCE [LARGE SCALE GENOMIC DNA]</scope>
    <source>
        <strain evidence="3 4">E</strain>
    </source>
</reference>
<dbReference type="Pfam" id="PF00226">
    <property type="entry name" value="DnaJ"/>
    <property type="match status" value="1"/>
</dbReference>
<evidence type="ECO:0000313" key="3">
    <source>
        <dbReference type="EMBL" id="PMD59647.1"/>
    </source>
</evidence>
<dbReference type="PROSITE" id="PS50076">
    <property type="entry name" value="DNAJ_2"/>
    <property type="match status" value="1"/>
</dbReference>
<dbReference type="InParanoid" id="A0A2J6T9F4"/>
<dbReference type="InterPro" id="IPR036869">
    <property type="entry name" value="J_dom_sf"/>
</dbReference>
<dbReference type="Proteomes" id="UP000235371">
    <property type="component" value="Unassembled WGS sequence"/>
</dbReference>
<dbReference type="Gene3D" id="1.10.287.110">
    <property type="entry name" value="DnaJ domain"/>
    <property type="match status" value="1"/>
</dbReference>
<dbReference type="GeneID" id="36588377"/>
<evidence type="ECO:0000259" key="2">
    <source>
        <dbReference type="PROSITE" id="PS50076"/>
    </source>
</evidence>
<dbReference type="RefSeq" id="XP_024736551.1">
    <property type="nucleotide sequence ID" value="XM_024880300.1"/>
</dbReference>
<dbReference type="PANTHER" id="PTHR44029:SF1">
    <property type="entry name" value="DNAJ HOMOLOG SUBFAMILY C MEMBER 21"/>
    <property type="match status" value="1"/>
</dbReference>
<dbReference type="InterPro" id="IPR051964">
    <property type="entry name" value="Chaperone_stress_response"/>
</dbReference>
<dbReference type="PRINTS" id="PR00625">
    <property type="entry name" value="JDOMAIN"/>
</dbReference>
<sequence>MPPAPAFDYYETLEIGKSATTEEIKSSYRRLALVHHPDRNPDNIDESTAAFQRIQIAHETLSNERSRAIYDTRSSRRSPFNDDGYYNEEDVDFDDFMHDFSREPFGSYSGGPYTRFFFGSGGFPFYGPSSMSPDEARKRHQEQEAAEAAWRKQMVDEVRRRRAAEEARVKAREMARAAEEREQTLAKERREQAEKARQEALWAQSKATTQAEKQGSCLHSAFWAKEKLQKKFKCTSCGQKRGMVGHRCPHCSLLVCQVCLNGIRKSP</sequence>
<evidence type="ECO:0000256" key="1">
    <source>
        <dbReference type="SAM" id="Coils"/>
    </source>
</evidence>
<gene>
    <name evidence="3" type="ORF">K444DRAFT_613202</name>
</gene>
<protein>
    <submittedName>
        <fullName evidence="3">DnaJ-domain-containing protein</fullName>
    </submittedName>
</protein>
<dbReference type="InterPro" id="IPR018253">
    <property type="entry name" value="DnaJ_domain_CS"/>
</dbReference>
<dbReference type="PANTHER" id="PTHR44029">
    <property type="entry name" value="DNAJ HOMOLOG SUBFAMILY C MEMBER 21"/>
    <property type="match status" value="1"/>
</dbReference>
<dbReference type="GO" id="GO:0005737">
    <property type="term" value="C:cytoplasm"/>
    <property type="evidence" value="ECO:0007669"/>
    <property type="project" value="TreeGrafter"/>
</dbReference>
<dbReference type="EMBL" id="KZ613813">
    <property type="protein sequence ID" value="PMD59647.1"/>
    <property type="molecule type" value="Genomic_DNA"/>
</dbReference>
<organism evidence="3 4">
    <name type="scientific">Hyaloscypha bicolor E</name>
    <dbReference type="NCBI Taxonomy" id="1095630"/>
    <lineage>
        <taxon>Eukaryota</taxon>
        <taxon>Fungi</taxon>
        <taxon>Dikarya</taxon>
        <taxon>Ascomycota</taxon>
        <taxon>Pezizomycotina</taxon>
        <taxon>Leotiomycetes</taxon>
        <taxon>Helotiales</taxon>
        <taxon>Hyaloscyphaceae</taxon>
        <taxon>Hyaloscypha</taxon>
        <taxon>Hyaloscypha bicolor</taxon>
    </lineage>
</organism>